<evidence type="ECO:0000256" key="1">
    <source>
        <dbReference type="ARBA" id="ARBA00022448"/>
    </source>
</evidence>
<dbReference type="GO" id="GO:0005506">
    <property type="term" value="F:iron ion binding"/>
    <property type="evidence" value="ECO:0007669"/>
    <property type="project" value="InterPro"/>
</dbReference>
<proteinExistence type="predicted"/>
<evidence type="ECO:0000256" key="6">
    <source>
        <dbReference type="PROSITE-ProRule" id="PRU00433"/>
    </source>
</evidence>
<evidence type="ECO:0000256" key="2">
    <source>
        <dbReference type="ARBA" id="ARBA00022617"/>
    </source>
</evidence>
<feature type="domain" description="Cytochrome c" evidence="9">
    <location>
        <begin position="28"/>
        <end position="108"/>
    </location>
</feature>
<dbReference type="STRING" id="1860102.ACCAA_700021"/>
<evidence type="ECO:0000256" key="5">
    <source>
        <dbReference type="ARBA" id="ARBA00023004"/>
    </source>
</evidence>
<evidence type="ECO:0000256" key="4">
    <source>
        <dbReference type="ARBA" id="ARBA00022982"/>
    </source>
</evidence>
<keyword evidence="3 6" id="KW-0479">Metal-binding</keyword>
<keyword evidence="4" id="KW-0249">Electron transport</keyword>
<dbReference type="AlphaFoldDB" id="A0A1A8XWN5"/>
<dbReference type="InterPro" id="IPR009056">
    <property type="entry name" value="Cyt_c-like_dom"/>
</dbReference>
<dbReference type="Proteomes" id="UP000199169">
    <property type="component" value="Unassembled WGS sequence"/>
</dbReference>
<evidence type="ECO:0000313" key="11">
    <source>
        <dbReference type="Proteomes" id="UP000199169"/>
    </source>
</evidence>
<dbReference type="Gene3D" id="1.10.760.10">
    <property type="entry name" value="Cytochrome c-like domain"/>
    <property type="match status" value="2"/>
</dbReference>
<evidence type="ECO:0000256" key="3">
    <source>
        <dbReference type="ARBA" id="ARBA00022723"/>
    </source>
</evidence>
<keyword evidence="11" id="KW-1185">Reference proteome</keyword>
<keyword evidence="2 6" id="KW-0349">Heme</keyword>
<dbReference type="GO" id="GO:0020037">
    <property type="term" value="F:heme binding"/>
    <property type="evidence" value="ECO:0007669"/>
    <property type="project" value="InterPro"/>
</dbReference>
<evidence type="ECO:0000313" key="10">
    <source>
        <dbReference type="EMBL" id="SBT09400.1"/>
    </source>
</evidence>
<dbReference type="SUPFAM" id="SSF46626">
    <property type="entry name" value="Cytochrome c"/>
    <property type="match status" value="2"/>
</dbReference>
<reference evidence="10 11" key="1">
    <citation type="submission" date="2016-06" db="EMBL/GenBank/DDBJ databases">
        <authorList>
            <person name="Kjaerup R.B."/>
            <person name="Dalgaard T.S."/>
            <person name="Juul-Madsen H.R."/>
        </authorList>
    </citation>
    <scope>NUCLEOTIDE SEQUENCE [LARGE SCALE GENOMIC DNA]</scope>
    <source>
        <strain evidence="10">3</strain>
    </source>
</reference>
<gene>
    <name evidence="10" type="ORF">ACCAA_700021</name>
</gene>
<dbReference type="GO" id="GO:0009055">
    <property type="term" value="F:electron transfer activity"/>
    <property type="evidence" value="ECO:0007669"/>
    <property type="project" value="InterPro"/>
</dbReference>
<accession>A0A1A8XWN5</accession>
<dbReference type="EMBL" id="FLQX01000150">
    <property type="protein sequence ID" value="SBT09400.1"/>
    <property type="molecule type" value="Genomic_DNA"/>
</dbReference>
<dbReference type="InterPro" id="IPR036909">
    <property type="entry name" value="Cyt_c-like_dom_sf"/>
</dbReference>
<dbReference type="Pfam" id="PF13442">
    <property type="entry name" value="Cytochrome_CBB3"/>
    <property type="match status" value="2"/>
</dbReference>
<dbReference type="PRINTS" id="PR00607">
    <property type="entry name" value="CYTCHROMECIE"/>
</dbReference>
<evidence type="ECO:0000256" key="8">
    <source>
        <dbReference type="SAM" id="SignalP"/>
    </source>
</evidence>
<evidence type="ECO:0000259" key="9">
    <source>
        <dbReference type="PROSITE" id="PS51007"/>
    </source>
</evidence>
<keyword evidence="1" id="KW-0813">Transport</keyword>
<dbReference type="PANTHER" id="PTHR40942:SF4">
    <property type="entry name" value="CYTOCHROME C5"/>
    <property type="match status" value="1"/>
</dbReference>
<dbReference type="PROSITE" id="PS51007">
    <property type="entry name" value="CYTC"/>
    <property type="match status" value="2"/>
</dbReference>
<feature type="region of interest" description="Disordered" evidence="7">
    <location>
        <begin position="324"/>
        <end position="348"/>
    </location>
</feature>
<feature type="chain" id="PRO_5008381814" evidence="8">
    <location>
        <begin position="27"/>
        <end position="348"/>
    </location>
</feature>
<keyword evidence="8" id="KW-0732">Signal</keyword>
<feature type="signal peptide" evidence="8">
    <location>
        <begin position="1"/>
        <end position="26"/>
    </location>
</feature>
<feature type="domain" description="Cytochrome c" evidence="9">
    <location>
        <begin position="122"/>
        <end position="202"/>
    </location>
</feature>
<evidence type="ECO:0000256" key="7">
    <source>
        <dbReference type="SAM" id="MobiDB-lite"/>
    </source>
</evidence>
<dbReference type="InterPro" id="IPR002323">
    <property type="entry name" value="Cyt_CIE"/>
</dbReference>
<keyword evidence="5 6" id="KW-0408">Iron</keyword>
<dbReference type="RefSeq" id="WP_186408790.1">
    <property type="nucleotide sequence ID" value="NZ_FLQX01000150.1"/>
</dbReference>
<protein>
    <submittedName>
        <fullName evidence="10">Cytochrome c-555 (Modular protein)</fullName>
    </submittedName>
</protein>
<organism evidence="10 11">
    <name type="scientific">Candidatus Accumulibacter aalborgensis</name>
    <dbReference type="NCBI Taxonomy" id="1860102"/>
    <lineage>
        <taxon>Bacteria</taxon>
        <taxon>Pseudomonadati</taxon>
        <taxon>Pseudomonadota</taxon>
        <taxon>Betaproteobacteria</taxon>
        <taxon>Candidatus Accumulibacter</taxon>
    </lineage>
</organism>
<name>A0A1A8XWN5_9PROT</name>
<sequence length="348" mass="36468">MNTSKLRASAAIAASATAMLIPSANAQQAEHTGKEVVDTVCAACHAKGENGAPRIGDNQAWTKRASQGLTALTAHALKGIRNMPAHGGNAGLSDIEIQRAITYMVNQSGGHWVEPLAGSAPATVRSSEQIVQTQCAKCHKDGSDGAPRIGDRAAWIPRMNKGLDTLVKSAVHGHGPMPARGGVADLSDLEIQGAIVYMFNYGVVAVQTPPLPTAAPANPYRKVVDGTDIYLGIVGAEAMSAGQRQGDVPRGKGYYHVNISLFDAETRAAITDAQVKLTVADPIGADTKTLDAISANNTVSYGGYFRMSGQNPYRITAQIQRPGSATVTKAESTTKHARQQGYGLAKRS</sequence>
<dbReference type="PANTHER" id="PTHR40942">
    <property type="match status" value="1"/>
</dbReference>